<evidence type="ECO:0000259" key="7">
    <source>
        <dbReference type="PROSITE" id="PS51733"/>
    </source>
</evidence>
<name>A0ABP3QJ42_9HYPH</name>
<evidence type="ECO:0000256" key="1">
    <source>
        <dbReference type="ARBA" id="ARBA00022598"/>
    </source>
</evidence>
<evidence type="ECO:0000256" key="6">
    <source>
        <dbReference type="ARBA" id="ARBA00047846"/>
    </source>
</evidence>
<dbReference type="Pfam" id="PF02237">
    <property type="entry name" value="BPL_C"/>
    <property type="match status" value="1"/>
</dbReference>
<dbReference type="SUPFAM" id="SSF50037">
    <property type="entry name" value="C-terminal domain of transcriptional repressors"/>
    <property type="match status" value="1"/>
</dbReference>
<comment type="catalytic activity">
    <reaction evidence="6">
        <text>biotin + L-lysyl-[protein] + ATP = N(6)-biotinyl-L-lysyl-[protein] + AMP + diphosphate + H(+)</text>
        <dbReference type="Rhea" id="RHEA:11756"/>
        <dbReference type="Rhea" id="RHEA-COMP:9752"/>
        <dbReference type="Rhea" id="RHEA-COMP:10505"/>
        <dbReference type="ChEBI" id="CHEBI:15378"/>
        <dbReference type="ChEBI" id="CHEBI:29969"/>
        <dbReference type="ChEBI" id="CHEBI:30616"/>
        <dbReference type="ChEBI" id="CHEBI:33019"/>
        <dbReference type="ChEBI" id="CHEBI:57586"/>
        <dbReference type="ChEBI" id="CHEBI:83144"/>
        <dbReference type="ChEBI" id="CHEBI:456215"/>
        <dbReference type="EC" id="6.3.4.15"/>
    </reaction>
</comment>
<dbReference type="EC" id="6.3.4.15" evidence="5"/>
<dbReference type="Gene3D" id="2.30.30.100">
    <property type="match status" value="1"/>
</dbReference>
<dbReference type="Gene3D" id="3.30.930.10">
    <property type="entry name" value="Bira Bifunctional Protein, Domain 2"/>
    <property type="match status" value="1"/>
</dbReference>
<keyword evidence="4" id="KW-0092">Biotin</keyword>
<dbReference type="RefSeq" id="WP_343800099.1">
    <property type="nucleotide sequence ID" value="NZ_BAAADE010000001.1"/>
</dbReference>
<evidence type="ECO:0000313" key="9">
    <source>
        <dbReference type="Proteomes" id="UP001424441"/>
    </source>
</evidence>
<dbReference type="InterPro" id="IPR008988">
    <property type="entry name" value="Transcriptional_repressor_C"/>
</dbReference>
<dbReference type="PANTHER" id="PTHR12835:SF5">
    <property type="entry name" value="BIOTIN--PROTEIN LIGASE"/>
    <property type="match status" value="1"/>
</dbReference>
<accession>A0ABP3QJ42</accession>
<reference evidence="9" key="1">
    <citation type="journal article" date="2019" name="Int. J. Syst. Evol. Microbiol.">
        <title>The Global Catalogue of Microorganisms (GCM) 10K type strain sequencing project: providing services to taxonomists for standard genome sequencing and annotation.</title>
        <authorList>
            <consortium name="The Broad Institute Genomics Platform"/>
            <consortium name="The Broad Institute Genome Sequencing Center for Infectious Disease"/>
            <person name="Wu L."/>
            <person name="Ma J."/>
        </authorList>
    </citation>
    <scope>NUCLEOTIDE SEQUENCE [LARGE SCALE GENOMIC DNA]</scope>
    <source>
        <strain evidence="9">JCM 15115</strain>
    </source>
</reference>
<dbReference type="PANTHER" id="PTHR12835">
    <property type="entry name" value="BIOTIN PROTEIN LIGASE"/>
    <property type="match status" value="1"/>
</dbReference>
<dbReference type="InterPro" id="IPR004143">
    <property type="entry name" value="BPL_LPL_catalytic"/>
</dbReference>
<organism evidence="8 9">
    <name type="scientific">Paenochrobactrum glaciei</name>
    <dbReference type="NCBI Taxonomy" id="486407"/>
    <lineage>
        <taxon>Bacteria</taxon>
        <taxon>Pseudomonadati</taxon>
        <taxon>Pseudomonadota</taxon>
        <taxon>Alphaproteobacteria</taxon>
        <taxon>Hyphomicrobiales</taxon>
        <taxon>Brucellaceae</taxon>
        <taxon>Paenochrobactrum</taxon>
    </lineage>
</organism>
<dbReference type="PROSITE" id="PS51733">
    <property type="entry name" value="BPL_LPL_CATALYTIC"/>
    <property type="match status" value="1"/>
</dbReference>
<dbReference type="Pfam" id="PF03099">
    <property type="entry name" value="BPL_LplA_LipB"/>
    <property type="match status" value="1"/>
</dbReference>
<dbReference type="InterPro" id="IPR045864">
    <property type="entry name" value="aa-tRNA-synth_II/BPL/LPL"/>
</dbReference>
<dbReference type="InterPro" id="IPR003142">
    <property type="entry name" value="BPL_C"/>
</dbReference>
<dbReference type="Proteomes" id="UP001424441">
    <property type="component" value="Unassembled WGS sequence"/>
</dbReference>
<keyword evidence="2" id="KW-0547">Nucleotide-binding</keyword>
<comment type="caution">
    <text evidence="8">The sequence shown here is derived from an EMBL/GenBank/DDBJ whole genome shotgun (WGS) entry which is preliminary data.</text>
</comment>
<dbReference type="InterPro" id="IPR004408">
    <property type="entry name" value="Biotin_CoA_COase_ligase"/>
</dbReference>
<feature type="domain" description="BPL/LPL catalytic" evidence="7">
    <location>
        <begin position="1"/>
        <end position="197"/>
    </location>
</feature>
<evidence type="ECO:0000256" key="2">
    <source>
        <dbReference type="ARBA" id="ARBA00022741"/>
    </source>
</evidence>
<dbReference type="CDD" id="cd16442">
    <property type="entry name" value="BPL"/>
    <property type="match status" value="1"/>
</dbReference>
<keyword evidence="9" id="KW-1185">Reference proteome</keyword>
<evidence type="ECO:0000256" key="5">
    <source>
        <dbReference type="ARBA" id="ARBA00024227"/>
    </source>
</evidence>
<evidence type="ECO:0000313" key="8">
    <source>
        <dbReference type="EMBL" id="GAA0590224.1"/>
    </source>
</evidence>
<gene>
    <name evidence="8" type="ORF">GCM10008943_01530</name>
</gene>
<proteinExistence type="predicted"/>
<sequence>MRFSLSPIALSQSYRLESFETIGSTNAVALERAAGGDQGKIWFVSKRQESGRGRRGRAWSTPEGNLASTLLLVEPFDLKNAATLGFVAGLALAESLDAVLTAHNPKNNLKECPCVTLKWPNDVFVNGAKLSGILLETVLLAQNRFGLAIGIGTNIVSHPTDLPYEATCLQKLGSDCDAETLFMALSDAWAINYQIWNHGLGLDAIRLKWLERAHQLGNPVSVMVEGKLVEGVFETIDSSCRLVICEGDGTRTTITAGDVYFGSVASVRNNT</sequence>
<evidence type="ECO:0000256" key="3">
    <source>
        <dbReference type="ARBA" id="ARBA00022840"/>
    </source>
</evidence>
<dbReference type="GO" id="GO:0016874">
    <property type="term" value="F:ligase activity"/>
    <property type="evidence" value="ECO:0007669"/>
    <property type="project" value="UniProtKB-KW"/>
</dbReference>
<dbReference type="SUPFAM" id="SSF55681">
    <property type="entry name" value="Class II aaRS and biotin synthetases"/>
    <property type="match status" value="1"/>
</dbReference>
<keyword evidence="1 8" id="KW-0436">Ligase</keyword>
<evidence type="ECO:0000256" key="4">
    <source>
        <dbReference type="ARBA" id="ARBA00023267"/>
    </source>
</evidence>
<protein>
    <recommendedName>
        <fullName evidence="5">biotin--[biotin carboxyl-carrier protein] ligase</fullName>
        <ecNumber evidence="5">6.3.4.15</ecNumber>
    </recommendedName>
</protein>
<dbReference type="EMBL" id="BAAADE010000001">
    <property type="protein sequence ID" value="GAA0590224.1"/>
    <property type="molecule type" value="Genomic_DNA"/>
</dbReference>
<keyword evidence="3" id="KW-0067">ATP-binding</keyword>
<dbReference type="NCBIfam" id="TIGR00121">
    <property type="entry name" value="birA_ligase"/>
    <property type="match status" value="1"/>
</dbReference>